<dbReference type="Gene3D" id="1.10.287.690">
    <property type="entry name" value="Helix hairpin bin"/>
    <property type="match status" value="1"/>
</dbReference>
<dbReference type="eggNOG" id="arCOG00329">
    <property type="taxonomic scope" value="Archaea"/>
</dbReference>
<dbReference type="Gene3D" id="3.90.1600.10">
    <property type="entry name" value="Palm domain of DNA polymerase"/>
    <property type="match status" value="1"/>
</dbReference>
<dbReference type="GO" id="GO:0000166">
    <property type="term" value="F:nucleotide binding"/>
    <property type="evidence" value="ECO:0007669"/>
    <property type="project" value="InterPro"/>
</dbReference>
<dbReference type="AlphaFoldDB" id="U3TEJ3"/>
<dbReference type="InterPro" id="IPR006134">
    <property type="entry name" value="DNA-dir_DNA_pol_B_multi_dom"/>
</dbReference>
<keyword evidence="5" id="KW-0238">DNA-binding</keyword>
<organism evidence="8 9">
    <name type="scientific">Aeropyrum camini SY1 = JCM 12091</name>
    <dbReference type="NCBI Taxonomy" id="1198449"/>
    <lineage>
        <taxon>Archaea</taxon>
        <taxon>Thermoproteota</taxon>
        <taxon>Thermoprotei</taxon>
        <taxon>Desulfurococcales</taxon>
        <taxon>Desulfurococcaceae</taxon>
        <taxon>Aeropyrum</taxon>
    </lineage>
</organism>
<dbReference type="Pfam" id="PF00136">
    <property type="entry name" value="DNA_pol_B"/>
    <property type="match status" value="1"/>
</dbReference>
<dbReference type="PANTHER" id="PTHR10322:SF23">
    <property type="entry name" value="DNA POLYMERASE DELTA CATALYTIC SUBUNIT"/>
    <property type="match status" value="1"/>
</dbReference>
<protein>
    <recommendedName>
        <fullName evidence="1">DNA-directed DNA polymerase</fullName>
        <ecNumber evidence="1">2.7.7.7</ecNumber>
    </recommendedName>
</protein>
<evidence type="ECO:0000256" key="3">
    <source>
        <dbReference type="ARBA" id="ARBA00022695"/>
    </source>
</evidence>
<gene>
    <name evidence="8" type="ORF">ACAM_1397</name>
</gene>
<dbReference type="InterPro" id="IPR050240">
    <property type="entry name" value="DNA_pol_type-B"/>
</dbReference>
<feature type="domain" description="DNA-directed DNA polymerase family B multifunctional" evidence="7">
    <location>
        <begin position="296"/>
        <end position="567"/>
    </location>
</feature>
<keyword evidence="4" id="KW-0239">DNA-directed DNA polymerase</keyword>
<dbReference type="Gene3D" id="1.10.132.60">
    <property type="entry name" value="DNA polymerase family B, C-terminal domain"/>
    <property type="match status" value="1"/>
</dbReference>
<evidence type="ECO:0000256" key="5">
    <source>
        <dbReference type="ARBA" id="ARBA00023125"/>
    </source>
</evidence>
<evidence type="ECO:0000313" key="9">
    <source>
        <dbReference type="Proteomes" id="UP000016887"/>
    </source>
</evidence>
<dbReference type="GO" id="GO:0003677">
    <property type="term" value="F:DNA binding"/>
    <property type="evidence" value="ECO:0007669"/>
    <property type="project" value="UniProtKB-KW"/>
</dbReference>
<proteinExistence type="predicted"/>
<dbReference type="PANTHER" id="PTHR10322">
    <property type="entry name" value="DNA POLYMERASE CATALYTIC SUBUNIT"/>
    <property type="match status" value="1"/>
</dbReference>
<dbReference type="EMBL" id="AP012489">
    <property type="protein sequence ID" value="BAN90866.1"/>
    <property type="molecule type" value="Genomic_DNA"/>
</dbReference>
<dbReference type="EC" id="2.7.7.7" evidence="1"/>
<evidence type="ECO:0000313" key="8">
    <source>
        <dbReference type="EMBL" id="BAN90866.1"/>
    </source>
</evidence>
<dbReference type="KEGG" id="acj:ACAM_1397"/>
<comment type="catalytic activity">
    <reaction evidence="6">
        <text>DNA(n) + a 2'-deoxyribonucleoside 5'-triphosphate = DNA(n+1) + diphosphate</text>
        <dbReference type="Rhea" id="RHEA:22508"/>
        <dbReference type="Rhea" id="RHEA-COMP:17339"/>
        <dbReference type="Rhea" id="RHEA-COMP:17340"/>
        <dbReference type="ChEBI" id="CHEBI:33019"/>
        <dbReference type="ChEBI" id="CHEBI:61560"/>
        <dbReference type="ChEBI" id="CHEBI:173112"/>
        <dbReference type="EC" id="2.7.7.7"/>
    </reaction>
</comment>
<dbReference type="GO" id="GO:0003887">
    <property type="term" value="F:DNA-directed DNA polymerase activity"/>
    <property type="evidence" value="ECO:0007669"/>
    <property type="project" value="UniProtKB-KW"/>
</dbReference>
<evidence type="ECO:0000259" key="7">
    <source>
        <dbReference type="Pfam" id="PF00136"/>
    </source>
</evidence>
<dbReference type="GO" id="GO:0006261">
    <property type="term" value="P:DNA-templated DNA replication"/>
    <property type="evidence" value="ECO:0007669"/>
    <property type="project" value="TreeGrafter"/>
</dbReference>
<evidence type="ECO:0000256" key="6">
    <source>
        <dbReference type="ARBA" id="ARBA00049244"/>
    </source>
</evidence>
<accession>U3TEJ3</accession>
<keyword evidence="9" id="KW-1185">Reference proteome</keyword>
<reference evidence="8 9" key="1">
    <citation type="journal article" date="2013" name="Appl. Environ. Microbiol.">
        <title>Variation of the Virus-Related Elements within Syntenic Genomes of the Hyperthermophilic Archaeon Aeropyrum.</title>
        <authorList>
            <person name="Daifuku T."/>
            <person name="Yoshida T."/>
            <person name="Kitamura T."/>
            <person name="Kawaichi S."/>
            <person name="Inoue T."/>
            <person name="Nomura K."/>
            <person name="Yoshida Y."/>
            <person name="Kuno S."/>
            <person name="Sako Y."/>
        </authorList>
    </citation>
    <scope>NUCLEOTIDE SEQUENCE [LARGE SCALE GENOMIC DNA]</scope>
    <source>
        <strain evidence="8 9">SY1</strain>
    </source>
</reference>
<sequence length="636" mass="70569">MGRVGERLILDAEPLGGRLLQLTVASPGGGLEALNVGAAARAYLLPINTDASTLARGVEAEGVEAWVEDWLSPPRYDRLVEVVVVEGGWEGVGRVASALEARGVARRVNKYPGPLVEVLWRLGLRPGCPLGRVCGPLEDYEVLSLAVVEAYSWHGPISSPVEKPGRFKVVCGGWEEAVGSVDGALDVLRGCRPHVVVARSPVRLILEGSSRFREYMWFEPDRNLVGPRGLVVWMRLSWLPYTMAHGAPIGRVLTAAEAREAYRRRYLLDERAPRHERFRSLRSLVESDMPGAARLPEPGVYWGVVQLDYSSLYPRLISMYNISAETVDTPCENTLDPAPGYGGHRMCMDRRGLVSEVLGRLVALRDEARRRGLREEQEAIKWILVSGFGYLGFRNSLFGSIAAYETVTAAARRALAAAEEVAVEMGYRLIHSLVDSIFIQPVEPRGTPGEVAWEIERRTGVPVKIEAEYTWLYIPPTRRGHGAVNKYYGALESGGVKLKGVAAVRRDTPEIVREAQASAIARLAEARHPGEWPGAVERAWGEIGRYVKLLREGTPPIEKLVIERRVDPSSSRNTPWRRAWVKSPIQTPTVKYVVAGGGRPHPVWQGPPRSIDRLYYITLLQRAAEELPKQPRQRQP</sequence>
<evidence type="ECO:0000256" key="1">
    <source>
        <dbReference type="ARBA" id="ARBA00012417"/>
    </source>
</evidence>
<evidence type="ECO:0000256" key="2">
    <source>
        <dbReference type="ARBA" id="ARBA00022679"/>
    </source>
</evidence>
<keyword evidence="3" id="KW-0548">Nucleotidyltransferase</keyword>
<dbReference type="SUPFAM" id="SSF56672">
    <property type="entry name" value="DNA/RNA polymerases"/>
    <property type="match status" value="1"/>
</dbReference>
<dbReference type="InterPro" id="IPR023211">
    <property type="entry name" value="DNA_pol_palm_dom_sf"/>
</dbReference>
<dbReference type="Proteomes" id="UP000016887">
    <property type="component" value="Chromosome"/>
</dbReference>
<name>U3TEJ3_9CREN</name>
<evidence type="ECO:0000256" key="4">
    <source>
        <dbReference type="ARBA" id="ARBA00022932"/>
    </source>
</evidence>
<dbReference type="InterPro" id="IPR042087">
    <property type="entry name" value="DNA_pol_B_thumb"/>
</dbReference>
<keyword evidence="2" id="KW-0808">Transferase</keyword>
<dbReference type="InterPro" id="IPR043502">
    <property type="entry name" value="DNA/RNA_pol_sf"/>
</dbReference>
<dbReference type="STRING" id="1198449.ACAM_1397"/>
<dbReference type="CDD" id="cd05531">
    <property type="entry name" value="POLBc_B2"/>
    <property type="match status" value="1"/>
</dbReference>